<feature type="region of interest" description="Disordered" evidence="1">
    <location>
        <begin position="1"/>
        <end position="23"/>
    </location>
</feature>
<evidence type="ECO:0000256" key="1">
    <source>
        <dbReference type="SAM" id="MobiDB-lite"/>
    </source>
</evidence>
<proteinExistence type="predicted"/>
<accession>A0A9X1PWU1</accession>
<organism evidence="3 4">
    <name type="scientific">Streptomyces muensis</name>
    <dbReference type="NCBI Taxonomy" id="1077944"/>
    <lineage>
        <taxon>Bacteria</taxon>
        <taxon>Bacillati</taxon>
        <taxon>Actinomycetota</taxon>
        <taxon>Actinomycetes</taxon>
        <taxon>Kitasatosporales</taxon>
        <taxon>Streptomycetaceae</taxon>
        <taxon>Streptomyces</taxon>
    </lineage>
</organism>
<dbReference type="Pfam" id="PF02148">
    <property type="entry name" value="zf-UBP"/>
    <property type="match status" value="1"/>
</dbReference>
<dbReference type="AlphaFoldDB" id="A0A9X1PWU1"/>
<feature type="domain" description="UBP-type" evidence="2">
    <location>
        <begin position="1"/>
        <end position="106"/>
    </location>
</feature>
<comment type="caution">
    <text evidence="3">The sequence shown here is derived from an EMBL/GenBank/DDBJ whole genome shotgun (WGS) entry which is preliminary data.</text>
</comment>
<dbReference type="EMBL" id="JAKEIP010000028">
    <property type="protein sequence ID" value="MCF1594034.1"/>
    <property type="molecule type" value="Genomic_DNA"/>
</dbReference>
<dbReference type="RefSeq" id="WP_234762301.1">
    <property type="nucleotide sequence ID" value="NZ_JAKEIP010000028.1"/>
</dbReference>
<dbReference type="GO" id="GO:0008270">
    <property type="term" value="F:zinc ion binding"/>
    <property type="evidence" value="ECO:0007669"/>
    <property type="project" value="InterPro"/>
</dbReference>
<evidence type="ECO:0000259" key="2">
    <source>
        <dbReference type="PROSITE" id="PS50271"/>
    </source>
</evidence>
<dbReference type="SUPFAM" id="SSF57850">
    <property type="entry name" value="RING/U-box"/>
    <property type="match status" value="1"/>
</dbReference>
<name>A0A9X1PWU1_STRM4</name>
<dbReference type="Proteomes" id="UP001139384">
    <property type="component" value="Unassembled WGS sequence"/>
</dbReference>
<reference evidence="3" key="1">
    <citation type="submission" date="2022-01" db="EMBL/GenBank/DDBJ databases">
        <title>Draft Genome Sequences of Seven Type Strains of the Genus Streptomyces.</title>
        <authorList>
            <person name="Aziz S."/>
            <person name="Coretto E."/>
            <person name="Chronakova A."/>
            <person name="Sproer C."/>
            <person name="Huber K."/>
            <person name="Nouioui I."/>
            <person name="Gross H."/>
        </authorList>
    </citation>
    <scope>NUCLEOTIDE SEQUENCE</scope>
    <source>
        <strain evidence="3">DSM 103493</strain>
    </source>
</reference>
<feature type="region of interest" description="Disordered" evidence="1">
    <location>
        <begin position="92"/>
        <end position="123"/>
    </location>
</feature>
<dbReference type="PROSITE" id="PS50271">
    <property type="entry name" value="ZF_UBP"/>
    <property type="match status" value="1"/>
</dbReference>
<evidence type="ECO:0000313" key="4">
    <source>
        <dbReference type="Proteomes" id="UP001139384"/>
    </source>
</evidence>
<dbReference type="InterPro" id="IPR013083">
    <property type="entry name" value="Znf_RING/FYVE/PHD"/>
</dbReference>
<keyword evidence="4" id="KW-1185">Reference proteome</keyword>
<dbReference type="InterPro" id="IPR001607">
    <property type="entry name" value="Znf_UBP"/>
</dbReference>
<protein>
    <submittedName>
        <fullName evidence="3">UBP-type zinc finger domain-containing protein</fullName>
    </submittedName>
</protein>
<feature type="compositionally biased region" description="Basic and acidic residues" evidence="1">
    <location>
        <begin position="1"/>
        <end position="13"/>
    </location>
</feature>
<dbReference type="Gene3D" id="3.30.40.10">
    <property type="entry name" value="Zinc/RING finger domain, C3HC4 (zinc finger)"/>
    <property type="match status" value="1"/>
</dbReference>
<sequence length="123" mass="13258">MTSDQDGRSDKGIDPSVPPSGSGCVECDEVGGWWFHLRRCAQCGHVGCCDSSPAKHATGHFRQTGHPFVQSFEPGESWYWDYASNEMYESGPELAAPVSHPAEQPAPGPAGRVPADWAKTLRG</sequence>
<evidence type="ECO:0000313" key="3">
    <source>
        <dbReference type="EMBL" id="MCF1594034.1"/>
    </source>
</evidence>
<gene>
    <name evidence="3" type="ORF">L0P92_10700</name>
</gene>